<dbReference type="EC" id="5.6.2.-" evidence="1"/>
<keyword evidence="2" id="KW-1185">Reference proteome</keyword>
<proteinExistence type="predicted"/>
<reference evidence="1" key="1">
    <citation type="submission" date="2024-11" db="EMBL/GenBank/DDBJ databases">
        <title>Description of Massilia orientalis sp. nov., isolated from rhizosphere soil of Ageratina adenophora.</title>
        <authorList>
            <person name="Wang Y."/>
        </authorList>
    </citation>
    <scope>NUCLEOTIDE SEQUENCE</scope>
    <source>
        <strain evidence="1">YIM B02787</strain>
    </source>
</reference>
<dbReference type="Proteomes" id="UP001168096">
    <property type="component" value="Unassembled WGS sequence"/>
</dbReference>
<dbReference type="EMBL" id="JASNRB020000013">
    <property type="protein sequence ID" value="MFJ1470232.1"/>
    <property type="molecule type" value="Genomic_DNA"/>
</dbReference>
<evidence type="ECO:0000313" key="1">
    <source>
        <dbReference type="EMBL" id="MFJ1470232.1"/>
    </source>
</evidence>
<comment type="caution">
    <text evidence="1">The sequence shown here is derived from an EMBL/GenBank/DDBJ whole genome shotgun (WGS) entry which is preliminary data.</text>
</comment>
<organism evidence="1 2">
    <name type="scientific">Massilia orientalis</name>
    <dbReference type="NCBI Taxonomy" id="3050128"/>
    <lineage>
        <taxon>Bacteria</taxon>
        <taxon>Pseudomonadati</taxon>
        <taxon>Pseudomonadota</taxon>
        <taxon>Betaproteobacteria</taxon>
        <taxon>Burkholderiales</taxon>
        <taxon>Oxalobacteraceae</taxon>
        <taxon>Telluria group</taxon>
        <taxon>Massilia</taxon>
    </lineage>
</organism>
<sequence length="174" mass="18589">MSLDISRVRVGAIVGAVAARVEVTQDEPPPCHTEASLLEDMLLAARHAHSPADAAVLEATNGIGTARTRSEGIIDLIRNKSLARETRLVGGRQTTVVVMTEAGRKLEAALPAELKSVGLTAKWEMLCRRIERGEVTAESFIAVIRKFVAAVVADAKKRKASGRIATTPASVRQN</sequence>
<evidence type="ECO:0000313" key="2">
    <source>
        <dbReference type="Proteomes" id="UP001168096"/>
    </source>
</evidence>
<protein>
    <submittedName>
        <fullName evidence="1">DNA topoisomerase</fullName>
        <ecNumber evidence="1">5.6.2.-</ecNumber>
    </submittedName>
</protein>
<gene>
    <name evidence="1" type="ORF">QPK29_021170</name>
</gene>
<name>A0ACC7MEA9_9BURK</name>
<accession>A0ACC7MEA9</accession>
<keyword evidence="1" id="KW-0413">Isomerase</keyword>